<dbReference type="OrthoDB" id="2440016at2759"/>
<evidence type="ECO:0000313" key="2">
    <source>
        <dbReference type="Proteomes" id="UP000780801"/>
    </source>
</evidence>
<evidence type="ECO:0000313" key="1">
    <source>
        <dbReference type="EMBL" id="KAF9581108.1"/>
    </source>
</evidence>
<accession>A0A9P6KDR6</accession>
<dbReference type="AlphaFoldDB" id="A0A9P6KDR6"/>
<dbReference type="EMBL" id="JAABOA010001666">
    <property type="protein sequence ID" value="KAF9581108.1"/>
    <property type="molecule type" value="Genomic_DNA"/>
</dbReference>
<proteinExistence type="predicted"/>
<dbReference type="Proteomes" id="UP000780801">
    <property type="component" value="Unassembled WGS sequence"/>
</dbReference>
<keyword evidence="2" id="KW-1185">Reference proteome</keyword>
<gene>
    <name evidence="1" type="ORF">BGW38_001995</name>
</gene>
<name>A0A9P6KDR6_9FUNG</name>
<reference evidence="1" key="1">
    <citation type="journal article" date="2020" name="Fungal Divers.">
        <title>Resolving the Mortierellaceae phylogeny through synthesis of multi-gene phylogenetics and phylogenomics.</title>
        <authorList>
            <person name="Vandepol N."/>
            <person name="Liber J."/>
            <person name="Desiro A."/>
            <person name="Na H."/>
            <person name="Kennedy M."/>
            <person name="Barry K."/>
            <person name="Grigoriev I.V."/>
            <person name="Miller A.N."/>
            <person name="O'Donnell K."/>
            <person name="Stajich J.E."/>
            <person name="Bonito G."/>
        </authorList>
    </citation>
    <scope>NUCLEOTIDE SEQUENCE</scope>
    <source>
        <strain evidence="1">KOD1015</strain>
    </source>
</reference>
<organism evidence="1 2">
    <name type="scientific">Lunasporangiospora selenospora</name>
    <dbReference type="NCBI Taxonomy" id="979761"/>
    <lineage>
        <taxon>Eukaryota</taxon>
        <taxon>Fungi</taxon>
        <taxon>Fungi incertae sedis</taxon>
        <taxon>Mucoromycota</taxon>
        <taxon>Mortierellomycotina</taxon>
        <taxon>Mortierellomycetes</taxon>
        <taxon>Mortierellales</taxon>
        <taxon>Mortierellaceae</taxon>
        <taxon>Lunasporangiospora</taxon>
    </lineage>
</organism>
<comment type="caution">
    <text evidence="1">The sequence shown here is derived from an EMBL/GenBank/DDBJ whole genome shotgun (WGS) entry which is preliminary data.</text>
</comment>
<protein>
    <submittedName>
        <fullName evidence="1">Uncharacterized protein</fullName>
    </submittedName>
</protein>
<sequence length="273" mass="31083">MEIAVKNIRDHPDFNKLYSYFISYVSRQRSNEVIGATSKPDIERCRAEYADILLQGSISLARKTVSAVVNKFIQIRGAQIMNGVEEAARSRAYRSCQVWIKGGDMTCAEEWPLTQTGIHLKLYKFIEKQFDDSLPMSKAAEKTYLAMSGIVNTRMDHAHQVFGKEPCQIRALCLWPSISHPNQKLREALVPLQDAYRLGGLEELLNEVEERLSVEAKARRERSPRDPLKGRILDIARHIVIKKSSKIMDEAGLVEVWSYITNVLAGHELTLLR</sequence>